<evidence type="ECO:0000256" key="1">
    <source>
        <dbReference type="ARBA" id="ARBA00004613"/>
    </source>
</evidence>
<feature type="compositionally biased region" description="Basic and acidic residues" evidence="15">
    <location>
        <begin position="437"/>
        <end position="451"/>
    </location>
</feature>
<dbReference type="SUPFAM" id="SSF54403">
    <property type="entry name" value="Cystatin/monellin"/>
    <property type="match status" value="2"/>
</dbReference>
<feature type="compositionally biased region" description="Basic and acidic residues" evidence="15">
    <location>
        <begin position="544"/>
        <end position="557"/>
    </location>
</feature>
<dbReference type="Proteomes" id="UP000189705">
    <property type="component" value="Unplaced"/>
</dbReference>
<feature type="compositionally biased region" description="Pro residues" evidence="15">
    <location>
        <begin position="457"/>
        <end position="504"/>
    </location>
</feature>
<evidence type="ECO:0000256" key="6">
    <source>
        <dbReference type="ARBA" id="ARBA00022737"/>
    </source>
</evidence>
<keyword evidence="9" id="KW-0094">Blood coagulation</keyword>
<dbReference type="InterPro" id="IPR000010">
    <property type="entry name" value="Cystatin_dom"/>
</dbReference>
<dbReference type="GO" id="GO:0010543">
    <property type="term" value="P:regulation of platelet activation"/>
    <property type="evidence" value="ECO:0007669"/>
    <property type="project" value="TreeGrafter"/>
</dbReference>
<reference evidence="19" key="1">
    <citation type="submission" date="2025-08" db="UniProtKB">
        <authorList>
            <consortium name="RefSeq"/>
        </authorList>
    </citation>
    <scope>IDENTIFICATION</scope>
</reference>
<keyword evidence="6" id="KW-0677">Repeat</keyword>
<gene>
    <name evidence="19" type="primary">HRG</name>
</gene>
<sequence length="605" mass="67878">MELLARAFFLALLLCSSAQSQMTITSADCAAVETDAGVALDLINKHRTHGYLFSLFRVTDAHEQHTGNSSFLYLTLDVLETTCSVLSGKHWESCTFPDLYSLVFGQCKVIMYTNKEFKKNWLYGYNCTTSSVPYKLTECKDCPVRAEFLEDIEAYRGEAERALVKYNDESNHIKYFKVDKVEKAIRLTADHRGHIIEFSIKETRCSKSTSHVNVSECDFLDDAHAHVGFCETRLLVITEGPEAIDISCEIYDTLLGRHPFLDDHHHCYGHGCRHPPVGPSQRCHHQHHHFGRGHHHRHVHHPRCPPPPGGNQIHSEGPEHLHNSSEEGPGCRHPPVGPSQRHHHKHHHSGRGHHHRHVQQPRCPPPPGGNSSQIHPEGPEHHHNSSEEGPGCRHPPAGPSQRRHHKHHHSGHGHHHRHVHRPRSPPPPDSSQIHPQGPEHLHNSSEEEGHHQHSPGGLPPPLPPHGPHALPPPPGEVTPPPVGPYFPPPPHNTPLHPPLEPPPHAQERHSKEHVFSPIPGSVHRIPVLNEQDSLLPPIINFPEHSTRPHDPLGRDQESSLLDRSPNKKPSPLDFPLHLSQSPSCPGKPKYDKPLLLSLFPPRLSK</sequence>
<keyword evidence="4" id="KW-0356">Hemostasis</keyword>
<comment type="subcellular location">
    <subcellularLocation>
        <location evidence="1">Secreted</location>
    </subcellularLocation>
</comment>
<evidence type="ECO:0000313" key="19">
    <source>
        <dbReference type="RefSeq" id="XP_025051605.1"/>
    </source>
</evidence>
<feature type="compositionally biased region" description="Basic residues" evidence="15">
    <location>
        <begin position="340"/>
        <end position="359"/>
    </location>
</feature>
<accession>A0A3Q0FZN9</accession>
<dbReference type="GeneID" id="102372273"/>
<keyword evidence="10" id="KW-1015">Disulfide bond</keyword>
<feature type="region of interest" description="Disordered" evidence="15">
    <location>
        <begin position="278"/>
        <end position="519"/>
    </location>
</feature>
<dbReference type="SMART" id="SM00043">
    <property type="entry name" value="CY"/>
    <property type="match status" value="2"/>
</dbReference>
<keyword evidence="2" id="KW-0964">Secreted</keyword>
<protein>
    <recommendedName>
        <fullName evidence="13">Histidine-rich glycoprotein</fullName>
    </recommendedName>
    <alternativeName>
        <fullName evidence="14">Histidine-proline-rich glycoprotein</fullName>
    </alternativeName>
</protein>
<evidence type="ECO:0000256" key="10">
    <source>
        <dbReference type="ARBA" id="ARBA00023157"/>
    </source>
</evidence>
<dbReference type="KEGG" id="asn:102372273"/>
<dbReference type="GO" id="GO:0008270">
    <property type="term" value="F:zinc ion binding"/>
    <property type="evidence" value="ECO:0007669"/>
    <property type="project" value="TreeGrafter"/>
</dbReference>
<dbReference type="InterPro" id="IPR050735">
    <property type="entry name" value="Kininogen_Fetuin_HRG"/>
</dbReference>
<evidence type="ECO:0000256" key="14">
    <source>
        <dbReference type="ARBA" id="ARBA00041330"/>
    </source>
</evidence>
<feature type="compositionally biased region" description="Low complexity" evidence="15">
    <location>
        <begin position="593"/>
        <end position="605"/>
    </location>
</feature>
<evidence type="ECO:0000256" key="7">
    <source>
        <dbReference type="ARBA" id="ARBA00022833"/>
    </source>
</evidence>
<evidence type="ECO:0000256" key="15">
    <source>
        <dbReference type="SAM" id="MobiDB-lite"/>
    </source>
</evidence>
<evidence type="ECO:0000256" key="8">
    <source>
        <dbReference type="ARBA" id="ARBA00023008"/>
    </source>
</evidence>
<keyword evidence="18" id="KW-1185">Reference proteome</keyword>
<keyword evidence="11" id="KW-0325">Glycoprotein</keyword>
<dbReference type="InParanoid" id="A0A3Q0FZN9"/>
<dbReference type="GO" id="GO:0008201">
    <property type="term" value="F:heparin binding"/>
    <property type="evidence" value="ECO:0007669"/>
    <property type="project" value="UniProtKB-KW"/>
</dbReference>
<dbReference type="Gene3D" id="3.10.450.10">
    <property type="match status" value="2"/>
</dbReference>
<dbReference type="FunFam" id="3.10.450.10:FF:000005">
    <property type="entry name" value="Histidine-rich glycoprotein"/>
    <property type="match status" value="1"/>
</dbReference>
<keyword evidence="5 16" id="KW-0732">Signal</keyword>
<feature type="compositionally biased region" description="Basic residues" evidence="15">
    <location>
        <begin position="401"/>
        <end position="423"/>
    </location>
</feature>
<dbReference type="STRING" id="38654.A0A3Q0FZN9"/>
<evidence type="ECO:0000259" key="17">
    <source>
        <dbReference type="SMART" id="SM00043"/>
    </source>
</evidence>
<dbReference type="Pfam" id="PF00031">
    <property type="entry name" value="Cystatin"/>
    <property type="match status" value="2"/>
</dbReference>
<dbReference type="PANTHER" id="PTHR13814">
    <property type="entry name" value="FETUIN"/>
    <property type="match status" value="1"/>
</dbReference>
<feature type="compositionally biased region" description="Basic residues" evidence="15">
    <location>
        <begin position="282"/>
        <end position="303"/>
    </location>
</feature>
<dbReference type="AlphaFoldDB" id="A0A3Q0FZN9"/>
<proteinExistence type="predicted"/>
<dbReference type="GO" id="GO:0004867">
    <property type="term" value="F:serine-type endopeptidase inhibitor activity"/>
    <property type="evidence" value="ECO:0007669"/>
    <property type="project" value="TreeGrafter"/>
</dbReference>
<feature type="signal peptide" evidence="16">
    <location>
        <begin position="1"/>
        <end position="20"/>
    </location>
</feature>
<dbReference type="GO" id="GO:0051918">
    <property type="term" value="P:negative regulation of fibrinolysis"/>
    <property type="evidence" value="ECO:0007669"/>
    <property type="project" value="TreeGrafter"/>
</dbReference>
<feature type="compositionally biased region" description="Basic and acidic residues" evidence="15">
    <location>
        <begin position="377"/>
        <end position="386"/>
    </location>
</feature>
<feature type="chain" id="PRO_5018321793" description="Histidine-rich glycoprotein" evidence="16">
    <location>
        <begin position="21"/>
        <end position="605"/>
    </location>
</feature>
<dbReference type="RefSeq" id="XP_025051605.1">
    <property type="nucleotide sequence ID" value="XM_025195820.1"/>
</dbReference>
<evidence type="ECO:0000256" key="9">
    <source>
        <dbReference type="ARBA" id="ARBA00023084"/>
    </source>
</evidence>
<dbReference type="GO" id="GO:0042730">
    <property type="term" value="P:fibrinolysis"/>
    <property type="evidence" value="ECO:0007669"/>
    <property type="project" value="UniProtKB-KW"/>
</dbReference>
<dbReference type="InterPro" id="IPR046350">
    <property type="entry name" value="Cystatin_sf"/>
</dbReference>
<feature type="compositionally biased region" description="Basic and acidic residues" evidence="15">
    <location>
        <begin position="505"/>
        <end position="514"/>
    </location>
</feature>
<evidence type="ECO:0000256" key="4">
    <source>
        <dbReference type="ARBA" id="ARBA00022696"/>
    </source>
</evidence>
<keyword evidence="12" id="KW-0280">Fibrinolysis</keyword>
<dbReference type="GO" id="GO:0004869">
    <property type="term" value="F:cysteine-type endopeptidase inhibitor activity"/>
    <property type="evidence" value="ECO:0007669"/>
    <property type="project" value="InterPro"/>
</dbReference>
<evidence type="ECO:0000313" key="18">
    <source>
        <dbReference type="Proteomes" id="UP000189705"/>
    </source>
</evidence>
<feature type="domain" description="Cystatin" evidence="17">
    <location>
        <begin position="138"/>
        <end position="249"/>
    </location>
</feature>
<organism evidence="18 19">
    <name type="scientific">Alligator sinensis</name>
    <name type="common">Chinese alligator</name>
    <dbReference type="NCBI Taxonomy" id="38654"/>
    <lineage>
        <taxon>Eukaryota</taxon>
        <taxon>Metazoa</taxon>
        <taxon>Chordata</taxon>
        <taxon>Craniata</taxon>
        <taxon>Vertebrata</taxon>
        <taxon>Euteleostomi</taxon>
        <taxon>Archelosauria</taxon>
        <taxon>Archosauria</taxon>
        <taxon>Crocodylia</taxon>
        <taxon>Alligatoridae</taxon>
        <taxon>Alligatorinae</taxon>
        <taxon>Alligator</taxon>
    </lineage>
</organism>
<feature type="domain" description="Cystatin" evidence="17">
    <location>
        <begin position="17"/>
        <end position="126"/>
    </location>
</feature>
<keyword evidence="3" id="KW-0358">Heparin-binding</keyword>
<evidence type="ECO:0000256" key="11">
    <source>
        <dbReference type="ARBA" id="ARBA00023180"/>
    </source>
</evidence>
<dbReference type="CDD" id="cd00042">
    <property type="entry name" value="CY"/>
    <property type="match status" value="2"/>
</dbReference>
<evidence type="ECO:0000256" key="13">
    <source>
        <dbReference type="ARBA" id="ARBA00039613"/>
    </source>
</evidence>
<keyword evidence="8" id="KW-0186">Copper</keyword>
<dbReference type="CTD" id="3273"/>
<evidence type="ECO:0000256" key="5">
    <source>
        <dbReference type="ARBA" id="ARBA00022729"/>
    </source>
</evidence>
<evidence type="ECO:0000256" key="2">
    <source>
        <dbReference type="ARBA" id="ARBA00022525"/>
    </source>
</evidence>
<dbReference type="GO" id="GO:0007596">
    <property type="term" value="P:blood coagulation"/>
    <property type="evidence" value="ECO:0007669"/>
    <property type="project" value="UniProtKB-KW"/>
</dbReference>
<dbReference type="GO" id="GO:0072562">
    <property type="term" value="C:blood microparticle"/>
    <property type="evidence" value="ECO:0007669"/>
    <property type="project" value="TreeGrafter"/>
</dbReference>
<name>A0A3Q0FZN9_ALLSI</name>
<feature type="region of interest" description="Disordered" evidence="15">
    <location>
        <begin position="536"/>
        <end position="605"/>
    </location>
</feature>
<evidence type="ECO:0000256" key="12">
    <source>
        <dbReference type="ARBA" id="ARBA00023281"/>
    </source>
</evidence>
<evidence type="ECO:0000256" key="16">
    <source>
        <dbReference type="SAM" id="SignalP"/>
    </source>
</evidence>
<dbReference type="PANTHER" id="PTHR13814:SF3">
    <property type="entry name" value="HISTIDINE-RICH GLYCOPROTEIN"/>
    <property type="match status" value="1"/>
</dbReference>
<evidence type="ECO:0000256" key="3">
    <source>
        <dbReference type="ARBA" id="ARBA00022674"/>
    </source>
</evidence>
<feature type="compositionally biased region" description="Basic and acidic residues" evidence="15">
    <location>
        <begin position="316"/>
        <end position="325"/>
    </location>
</feature>
<keyword evidence="7" id="KW-0862">Zinc</keyword>
<dbReference type="GO" id="GO:0060255">
    <property type="term" value="P:regulation of macromolecule metabolic process"/>
    <property type="evidence" value="ECO:0007669"/>
    <property type="project" value="UniProtKB-ARBA"/>
</dbReference>